<reference evidence="1" key="2">
    <citation type="journal article" date="2015" name="Fish Shellfish Immunol.">
        <title>Early steps in the European eel (Anguilla anguilla)-Vibrio vulnificus interaction in the gills: Role of the RtxA13 toxin.</title>
        <authorList>
            <person name="Callol A."/>
            <person name="Pajuelo D."/>
            <person name="Ebbesson L."/>
            <person name="Teles M."/>
            <person name="MacKenzie S."/>
            <person name="Amaro C."/>
        </authorList>
    </citation>
    <scope>NUCLEOTIDE SEQUENCE</scope>
</reference>
<protein>
    <submittedName>
        <fullName evidence="1">Uncharacterized protein</fullName>
    </submittedName>
</protein>
<evidence type="ECO:0000313" key="1">
    <source>
        <dbReference type="EMBL" id="JAH12924.1"/>
    </source>
</evidence>
<proteinExistence type="predicted"/>
<dbReference type="EMBL" id="GBXM01095653">
    <property type="protein sequence ID" value="JAH12924.1"/>
    <property type="molecule type" value="Transcribed_RNA"/>
</dbReference>
<name>A0A0E9Q858_ANGAN</name>
<organism evidence="1">
    <name type="scientific">Anguilla anguilla</name>
    <name type="common">European freshwater eel</name>
    <name type="synonym">Muraena anguilla</name>
    <dbReference type="NCBI Taxonomy" id="7936"/>
    <lineage>
        <taxon>Eukaryota</taxon>
        <taxon>Metazoa</taxon>
        <taxon>Chordata</taxon>
        <taxon>Craniata</taxon>
        <taxon>Vertebrata</taxon>
        <taxon>Euteleostomi</taxon>
        <taxon>Actinopterygii</taxon>
        <taxon>Neopterygii</taxon>
        <taxon>Teleostei</taxon>
        <taxon>Anguilliformes</taxon>
        <taxon>Anguillidae</taxon>
        <taxon>Anguilla</taxon>
    </lineage>
</organism>
<sequence>MVTKHYNTPLCSLFSYCMFFKHSASGCISHCPLPVPVCNYR</sequence>
<dbReference type="AlphaFoldDB" id="A0A0E9Q858"/>
<accession>A0A0E9Q858</accession>
<reference evidence="1" key="1">
    <citation type="submission" date="2014-11" db="EMBL/GenBank/DDBJ databases">
        <authorList>
            <person name="Amaro Gonzalez C."/>
        </authorList>
    </citation>
    <scope>NUCLEOTIDE SEQUENCE</scope>
</reference>